<protein>
    <submittedName>
        <fullName evidence="2">Kinase-like domain-containing protein</fullName>
    </submittedName>
</protein>
<dbReference type="Gene3D" id="1.25.40.10">
    <property type="entry name" value="Tetratricopeptide repeat domain"/>
    <property type="match status" value="2"/>
</dbReference>
<dbReference type="PANTHER" id="PTHR45011">
    <property type="entry name" value="DAP3-BINDING CELL DEATH ENHANCER 1"/>
    <property type="match status" value="1"/>
</dbReference>
<gene>
    <name evidence="2" type="ORF">GLOIN_2v1871736</name>
</gene>
<evidence type="ECO:0000256" key="1">
    <source>
        <dbReference type="PROSITE-ProRule" id="PRU10141"/>
    </source>
</evidence>
<dbReference type="Gene3D" id="1.10.510.10">
    <property type="entry name" value="Transferase(Phosphotransferase) domain 1"/>
    <property type="match status" value="1"/>
</dbReference>
<evidence type="ECO:0000313" key="2">
    <source>
        <dbReference type="EMBL" id="POG76908.1"/>
    </source>
</evidence>
<feature type="binding site" evidence="1">
    <location>
        <position position="60"/>
    </location>
    <ligand>
        <name>ATP</name>
        <dbReference type="ChEBI" id="CHEBI:30616"/>
    </ligand>
</feature>
<keyword evidence="3" id="KW-1185">Reference proteome</keyword>
<dbReference type="SMART" id="SM00671">
    <property type="entry name" value="SEL1"/>
    <property type="match status" value="6"/>
</dbReference>
<dbReference type="PRINTS" id="PR00109">
    <property type="entry name" value="TYRKINASE"/>
</dbReference>
<dbReference type="InterPro" id="IPR006597">
    <property type="entry name" value="Sel1-like"/>
</dbReference>
<dbReference type="EMBL" id="AUPC02000045">
    <property type="protein sequence ID" value="POG76908.1"/>
    <property type="molecule type" value="Genomic_DNA"/>
</dbReference>
<organism evidence="2 3">
    <name type="scientific">Rhizophagus irregularis (strain DAOM 181602 / DAOM 197198 / MUCL 43194)</name>
    <name type="common">Arbuscular mycorrhizal fungus</name>
    <name type="synonym">Glomus intraradices</name>
    <dbReference type="NCBI Taxonomy" id="747089"/>
    <lineage>
        <taxon>Eukaryota</taxon>
        <taxon>Fungi</taxon>
        <taxon>Fungi incertae sedis</taxon>
        <taxon>Mucoromycota</taxon>
        <taxon>Glomeromycotina</taxon>
        <taxon>Glomeromycetes</taxon>
        <taxon>Glomerales</taxon>
        <taxon>Glomeraceae</taxon>
        <taxon>Rhizophagus</taxon>
    </lineage>
</organism>
<dbReference type="InterPro" id="IPR017441">
    <property type="entry name" value="Protein_kinase_ATP_BS"/>
</dbReference>
<dbReference type="PANTHER" id="PTHR45011:SF1">
    <property type="entry name" value="DAP3-BINDING CELL DEATH ENHANCER 1"/>
    <property type="match status" value="1"/>
</dbReference>
<dbReference type="PROSITE" id="PS50011">
    <property type="entry name" value="PROTEIN_KINASE_DOM"/>
    <property type="match status" value="1"/>
</dbReference>
<keyword evidence="1" id="KW-0067">ATP-binding</keyword>
<proteinExistence type="predicted"/>
<dbReference type="Pfam" id="PF07714">
    <property type="entry name" value="PK_Tyr_Ser-Thr"/>
    <property type="match status" value="1"/>
</dbReference>
<dbReference type="InterPro" id="IPR011990">
    <property type="entry name" value="TPR-like_helical_dom_sf"/>
</dbReference>
<dbReference type="InterPro" id="IPR000719">
    <property type="entry name" value="Prot_kinase_dom"/>
</dbReference>
<dbReference type="PROSITE" id="PS00107">
    <property type="entry name" value="PROTEIN_KINASE_ATP"/>
    <property type="match status" value="1"/>
</dbReference>
<dbReference type="InterPro" id="IPR001245">
    <property type="entry name" value="Ser-Thr/Tyr_kinase_cat_dom"/>
</dbReference>
<evidence type="ECO:0000313" key="3">
    <source>
        <dbReference type="Proteomes" id="UP000018888"/>
    </source>
</evidence>
<sequence>MQNNEDIDEWINWIEEAIIKKHIKNYEYENFKNIKEIGSGAFGKVFRANWKNFDNYLVLKSFFNLNSITLKEIVNELKLQREVDFHSNIIRFYGIARIESENIIHQTKNYLLVMEYADGGTLRDYLNKNFNRLDWNNKFNLAYQLACSVLCLHDEGIIHRDLHSCNVLVHQNSIKLADFGLSKRIDEASNSQSRLRGMTPYIDPKALMNGNDSKLNEKSDVYSIGVLLWEISSGKPPFHEEKNNIGLSYDISRGRREEIIPDTPNDYSNLYTECWNNEPSKRPTIYEVGNRLRVFIPNSNSTTIDQQNDISNQTYFTPNENLTPNSVGNSVHGDLSKVIQNFTNLNTSEIEMSTNEQINENISSENHFSIMINEIVDLIFKGVNKNEIDKVKQHVLDYFNSHNVNSKVIYNWLLNNQNTSDSIFLLGYFNCYGIGSTKDNEEAFSLFINALEQDHILAQYFAGKCYEFGKGIIKNEKLAFEYYEKVANKNYAVGQFKLGWFYDNGISVKKDLKMAVYWYEKAVNNGHLISMCNLGNLYRNGNGVEKDDKKAIELFKISAEGGYLGGIMMLGYCYDFGIGINIDEQKAVELYQKAANLGHNKAQYNLASKYKYGRGIEKDLDKAIYWYEQSAKQGHQKAQNKLKELRTIRKN</sequence>
<comment type="caution">
    <text evidence="2">The sequence shown here is derived from an EMBL/GenBank/DDBJ whole genome shotgun (WGS) entry which is preliminary data.</text>
</comment>
<dbReference type="SUPFAM" id="SSF56112">
    <property type="entry name" value="Protein kinase-like (PK-like)"/>
    <property type="match status" value="1"/>
</dbReference>
<dbReference type="GO" id="GO:0005524">
    <property type="term" value="F:ATP binding"/>
    <property type="evidence" value="ECO:0007669"/>
    <property type="project" value="UniProtKB-UniRule"/>
</dbReference>
<dbReference type="AlphaFoldDB" id="A0A2H5RVS4"/>
<dbReference type="Pfam" id="PF08238">
    <property type="entry name" value="Sel1"/>
    <property type="match status" value="6"/>
</dbReference>
<dbReference type="GO" id="GO:0004672">
    <property type="term" value="F:protein kinase activity"/>
    <property type="evidence" value="ECO:0007669"/>
    <property type="project" value="InterPro"/>
</dbReference>
<dbReference type="VEuPathDB" id="FungiDB:RhiirFUN_021614"/>
<dbReference type="Proteomes" id="UP000018888">
    <property type="component" value="Unassembled WGS sequence"/>
</dbReference>
<name>A0A2H5RVS4_RHIID</name>
<dbReference type="InterPro" id="IPR052748">
    <property type="entry name" value="ISR_Activator"/>
</dbReference>
<reference evidence="2 3" key="2">
    <citation type="journal article" date="2018" name="New Phytol.">
        <title>High intraspecific genome diversity in the model arbuscular mycorrhizal symbiont Rhizophagus irregularis.</title>
        <authorList>
            <person name="Chen E.C.H."/>
            <person name="Morin E."/>
            <person name="Beaudet D."/>
            <person name="Noel J."/>
            <person name="Yildirir G."/>
            <person name="Ndikumana S."/>
            <person name="Charron P."/>
            <person name="St-Onge C."/>
            <person name="Giorgi J."/>
            <person name="Kruger M."/>
            <person name="Marton T."/>
            <person name="Ropars J."/>
            <person name="Grigoriev I.V."/>
            <person name="Hainaut M."/>
            <person name="Henrissat B."/>
            <person name="Roux C."/>
            <person name="Martin F."/>
            <person name="Corradi N."/>
        </authorList>
    </citation>
    <scope>NUCLEOTIDE SEQUENCE [LARGE SCALE GENOMIC DNA]</scope>
    <source>
        <strain evidence="2 3">DAOM 197198</strain>
    </source>
</reference>
<keyword evidence="1" id="KW-0547">Nucleotide-binding</keyword>
<dbReference type="SUPFAM" id="SSF81901">
    <property type="entry name" value="HCP-like"/>
    <property type="match status" value="2"/>
</dbReference>
<dbReference type="InterPro" id="IPR011009">
    <property type="entry name" value="Kinase-like_dom_sf"/>
</dbReference>
<accession>A0A2H5RVS4</accession>
<reference evidence="2 3" key="1">
    <citation type="journal article" date="2013" name="Proc. Natl. Acad. Sci. U.S.A.">
        <title>Genome of an arbuscular mycorrhizal fungus provides insight into the oldest plant symbiosis.</title>
        <authorList>
            <person name="Tisserant E."/>
            <person name="Malbreil M."/>
            <person name="Kuo A."/>
            <person name="Kohler A."/>
            <person name="Symeonidi A."/>
            <person name="Balestrini R."/>
            <person name="Charron P."/>
            <person name="Duensing N."/>
            <person name="Frei Dit Frey N."/>
            <person name="Gianinazzi-Pearson V."/>
            <person name="Gilbert L.B."/>
            <person name="Handa Y."/>
            <person name="Herr J.R."/>
            <person name="Hijri M."/>
            <person name="Koul R."/>
            <person name="Kawaguchi M."/>
            <person name="Krajinski F."/>
            <person name="Lammers P.J."/>
            <person name="Masclaux F.G."/>
            <person name="Murat C."/>
            <person name="Morin E."/>
            <person name="Ndikumana S."/>
            <person name="Pagni M."/>
            <person name="Petitpierre D."/>
            <person name="Requena N."/>
            <person name="Rosikiewicz P."/>
            <person name="Riley R."/>
            <person name="Saito K."/>
            <person name="San Clemente H."/>
            <person name="Shapiro H."/>
            <person name="van Tuinen D."/>
            <person name="Becard G."/>
            <person name="Bonfante P."/>
            <person name="Paszkowski U."/>
            <person name="Shachar-Hill Y.Y."/>
            <person name="Tuskan G.A."/>
            <person name="Young P.W."/>
            <person name="Sanders I.R."/>
            <person name="Henrissat B."/>
            <person name="Rensing S.A."/>
            <person name="Grigoriev I.V."/>
            <person name="Corradi N."/>
            <person name="Roux C."/>
            <person name="Martin F."/>
        </authorList>
    </citation>
    <scope>NUCLEOTIDE SEQUENCE [LARGE SCALE GENOMIC DNA]</scope>
    <source>
        <strain evidence="2 3">DAOM 197198</strain>
    </source>
</reference>